<evidence type="ECO:0000313" key="2">
    <source>
        <dbReference type="EMBL" id="SEP63798.1"/>
    </source>
</evidence>
<dbReference type="Gene3D" id="3.40.50.1820">
    <property type="entry name" value="alpha/beta hydrolase"/>
    <property type="match status" value="1"/>
</dbReference>
<accession>A0ABY1B0J5</accession>
<evidence type="ECO:0000259" key="1">
    <source>
        <dbReference type="Pfam" id="PF01738"/>
    </source>
</evidence>
<dbReference type="RefSeq" id="WP_069517003.1">
    <property type="nucleotide sequence ID" value="NZ_FOFP01000001.1"/>
</dbReference>
<dbReference type="PANTHER" id="PTHR46623">
    <property type="entry name" value="CARBOXYMETHYLENEBUTENOLIDASE-RELATED"/>
    <property type="match status" value="1"/>
</dbReference>
<dbReference type="Proteomes" id="UP000198512">
    <property type="component" value="Unassembled WGS sequence"/>
</dbReference>
<keyword evidence="3" id="KW-1185">Reference proteome</keyword>
<dbReference type="EMBL" id="FOFP01000001">
    <property type="protein sequence ID" value="SEP63798.1"/>
    <property type="molecule type" value="Genomic_DNA"/>
</dbReference>
<dbReference type="Pfam" id="PF01738">
    <property type="entry name" value="DLH"/>
    <property type="match status" value="1"/>
</dbReference>
<gene>
    <name evidence="2" type="ORF">SAMN05216600_101171</name>
</gene>
<dbReference type="InterPro" id="IPR029058">
    <property type="entry name" value="AB_hydrolase_fold"/>
</dbReference>
<name>A0ABY1B0J5_9PSED</name>
<evidence type="ECO:0000313" key="3">
    <source>
        <dbReference type="Proteomes" id="UP000198512"/>
    </source>
</evidence>
<dbReference type="PANTHER" id="PTHR46623:SF6">
    <property type="entry name" value="ALPHA_BETA-HYDROLASES SUPERFAMILY PROTEIN"/>
    <property type="match status" value="1"/>
</dbReference>
<dbReference type="InterPro" id="IPR002925">
    <property type="entry name" value="Dienelactn_hydro"/>
</dbReference>
<comment type="caution">
    <text evidence="2">The sequence shown here is derived from an EMBL/GenBank/DDBJ whole genome shotgun (WGS) entry which is preliminary data.</text>
</comment>
<reference evidence="2 3" key="1">
    <citation type="submission" date="2016-10" db="EMBL/GenBank/DDBJ databases">
        <authorList>
            <person name="Varghese N."/>
            <person name="Submissions S."/>
        </authorList>
    </citation>
    <scope>NUCLEOTIDE SEQUENCE [LARGE SCALE GENOMIC DNA]</scope>
    <source>
        <strain evidence="2 3">CIP 109853</strain>
    </source>
</reference>
<sequence length="234" mass="24765">MSESQNTLTISTADGEFSAFVAQPTAHPAPVIVVIQEIFGINEDMRTTCRQLAAQGYLAVCPDLFWRQEPGVSLTDKSQAEWDKAFALYQGFDVAKGVEDIAATLAAARALPQAGTKAGVVGYCLGGLLAYLSAARTDVDAAVSYYGVGIEGHLAEAGSIDQALLMHMGEADSFVSAEARAQIIAALQSKPAVQVHVYPGCDHAFARNAGEHFDADAAQLANSRTAEFFAQHLK</sequence>
<feature type="domain" description="Dienelactone hydrolase" evidence="1">
    <location>
        <begin position="17"/>
        <end position="232"/>
    </location>
</feature>
<protein>
    <submittedName>
        <fullName evidence="2">Carboxymethylenebutenolidase</fullName>
    </submittedName>
</protein>
<dbReference type="InterPro" id="IPR051049">
    <property type="entry name" value="Dienelactone_hydrolase-like"/>
</dbReference>
<proteinExistence type="predicted"/>
<organism evidence="2 3">
    <name type="scientific">Pseudomonas cuatrocienegasensis</name>
    <dbReference type="NCBI Taxonomy" id="543360"/>
    <lineage>
        <taxon>Bacteria</taxon>
        <taxon>Pseudomonadati</taxon>
        <taxon>Pseudomonadota</taxon>
        <taxon>Gammaproteobacteria</taxon>
        <taxon>Pseudomonadales</taxon>
        <taxon>Pseudomonadaceae</taxon>
        <taxon>Pseudomonas</taxon>
    </lineage>
</organism>
<dbReference type="SUPFAM" id="SSF53474">
    <property type="entry name" value="alpha/beta-Hydrolases"/>
    <property type="match status" value="1"/>
</dbReference>